<evidence type="ECO:0000313" key="1">
    <source>
        <dbReference type="EMBL" id="ORY44582.1"/>
    </source>
</evidence>
<protein>
    <submittedName>
        <fullName evidence="1">Uncharacterized protein</fullName>
    </submittedName>
</protein>
<gene>
    <name evidence="1" type="ORF">LY90DRAFT_671597</name>
</gene>
<accession>A0A1Y2CC24</accession>
<reference evidence="1 2" key="1">
    <citation type="submission" date="2016-08" db="EMBL/GenBank/DDBJ databases">
        <title>A Parts List for Fungal Cellulosomes Revealed by Comparative Genomics.</title>
        <authorList>
            <consortium name="DOE Joint Genome Institute"/>
            <person name="Haitjema C.H."/>
            <person name="Gilmore S.P."/>
            <person name="Henske J.K."/>
            <person name="Solomon K.V."/>
            <person name="De Groot R."/>
            <person name="Kuo A."/>
            <person name="Mondo S.J."/>
            <person name="Salamov A.A."/>
            <person name="Labutti K."/>
            <person name="Zhao Z."/>
            <person name="Chiniquy J."/>
            <person name="Barry K."/>
            <person name="Brewer H.M."/>
            <person name="Purvine S.O."/>
            <person name="Wright A.T."/>
            <person name="Boxma B."/>
            <person name="Van Alen T."/>
            <person name="Hackstein J.H."/>
            <person name="Baker S.E."/>
            <person name="Grigoriev I.V."/>
            <person name="O'Malley M.A."/>
        </authorList>
    </citation>
    <scope>NUCLEOTIDE SEQUENCE [LARGE SCALE GENOMIC DNA]</scope>
    <source>
        <strain evidence="1 2">G1</strain>
    </source>
</reference>
<dbReference type="AlphaFoldDB" id="A0A1Y2CC24"/>
<keyword evidence="2" id="KW-1185">Reference proteome</keyword>
<name>A0A1Y2CC24_9FUNG</name>
<dbReference type="EMBL" id="MCOG01000113">
    <property type="protein sequence ID" value="ORY44582.1"/>
    <property type="molecule type" value="Genomic_DNA"/>
</dbReference>
<dbReference type="OrthoDB" id="5595153at2759"/>
<dbReference type="Proteomes" id="UP000193920">
    <property type="component" value="Unassembled WGS sequence"/>
</dbReference>
<dbReference type="STRING" id="1754190.A0A1Y2CC24"/>
<sequence>MERNAIFETIYSTYIEKQKKFKDLVKSVQYHLNLKEYKKQGYSFDEYVKMKWNISKAQAYRYLISAKVLDQLEEFDIQPSYERLCRSLNSYAKTTLQLKLLWKTILNKIGTTPDNISCLFVAKVWKELCNDKRYSNICHYEENIIDRVEKTLNKYSKSIKHKQLNSKSNKINNSNNSTDNNSIVNIQNSINYSIKPENTYIQSNNNQIIQVVENNNSPFIYYQDINNNNNNSIQNTTTVSQQSSYQTVSYVSSPVSVKATYPSLSQSPLNNNVYIIYSNPTTVNTPNSSIISPVHTISCNNDKVIHNINTQCSIPNTSVTYVESSPSYLPSPIFENAPKPIQYIQTVEIIPNLQQNNIIHY</sequence>
<evidence type="ECO:0000313" key="2">
    <source>
        <dbReference type="Proteomes" id="UP000193920"/>
    </source>
</evidence>
<proteinExistence type="predicted"/>
<comment type="caution">
    <text evidence="1">The sequence shown here is derived from an EMBL/GenBank/DDBJ whole genome shotgun (WGS) entry which is preliminary data.</text>
</comment>
<organism evidence="1 2">
    <name type="scientific">Neocallimastix californiae</name>
    <dbReference type="NCBI Taxonomy" id="1754190"/>
    <lineage>
        <taxon>Eukaryota</taxon>
        <taxon>Fungi</taxon>
        <taxon>Fungi incertae sedis</taxon>
        <taxon>Chytridiomycota</taxon>
        <taxon>Chytridiomycota incertae sedis</taxon>
        <taxon>Neocallimastigomycetes</taxon>
        <taxon>Neocallimastigales</taxon>
        <taxon>Neocallimastigaceae</taxon>
        <taxon>Neocallimastix</taxon>
    </lineage>
</organism>